<keyword evidence="4 6" id="KW-0949">S-adenosyl-L-methionine</keyword>
<keyword evidence="5 6" id="KW-0819">tRNA processing</keyword>
<evidence type="ECO:0000259" key="7">
    <source>
        <dbReference type="Pfam" id="PF00588"/>
    </source>
</evidence>
<dbReference type="Pfam" id="PF00588">
    <property type="entry name" value="SpoU_methylase"/>
    <property type="match status" value="1"/>
</dbReference>
<dbReference type="HAMAP" id="MF_01885">
    <property type="entry name" value="tRNA_methyltr_TrmL"/>
    <property type="match status" value="1"/>
</dbReference>
<organism evidence="8 9">
    <name type="scientific">Gloeomargarita lithophora Alchichica-D10</name>
    <dbReference type="NCBI Taxonomy" id="1188229"/>
    <lineage>
        <taxon>Bacteria</taxon>
        <taxon>Bacillati</taxon>
        <taxon>Cyanobacteriota</taxon>
        <taxon>Cyanophyceae</taxon>
        <taxon>Gloeomargaritales</taxon>
        <taxon>Gloeomargaritaceae</taxon>
        <taxon>Gloeomargarita</taxon>
    </lineage>
</organism>
<keyword evidence="9" id="KW-1185">Reference proteome</keyword>
<evidence type="ECO:0000256" key="6">
    <source>
        <dbReference type="HAMAP-Rule" id="MF_01885"/>
    </source>
</evidence>
<accession>A0A1J0AH46</accession>
<dbReference type="GO" id="GO:0002130">
    <property type="term" value="P:wobble position ribose methylation"/>
    <property type="evidence" value="ECO:0007669"/>
    <property type="project" value="TreeGrafter"/>
</dbReference>
<dbReference type="GO" id="GO:0005737">
    <property type="term" value="C:cytoplasm"/>
    <property type="evidence" value="ECO:0007669"/>
    <property type="project" value="UniProtKB-SubCell"/>
</dbReference>
<evidence type="ECO:0000256" key="4">
    <source>
        <dbReference type="ARBA" id="ARBA00022691"/>
    </source>
</evidence>
<proteinExistence type="inferred from homology"/>
<dbReference type="CDD" id="cd18094">
    <property type="entry name" value="SpoU-like_TrmL"/>
    <property type="match status" value="1"/>
</dbReference>
<dbReference type="FunFam" id="3.40.1280.10:FF:000002">
    <property type="entry name" value="Peptidylprolyl isomerase"/>
    <property type="match status" value="1"/>
</dbReference>
<comment type="catalytic activity">
    <reaction evidence="6">
        <text>cytidine(34) in tRNA + S-adenosyl-L-methionine = 2'-O-methylcytidine(34) in tRNA + S-adenosyl-L-homocysteine + H(+)</text>
        <dbReference type="Rhea" id="RHEA:43084"/>
        <dbReference type="Rhea" id="RHEA-COMP:10331"/>
        <dbReference type="Rhea" id="RHEA-COMP:10332"/>
        <dbReference type="ChEBI" id="CHEBI:15378"/>
        <dbReference type="ChEBI" id="CHEBI:57856"/>
        <dbReference type="ChEBI" id="CHEBI:59789"/>
        <dbReference type="ChEBI" id="CHEBI:74495"/>
        <dbReference type="ChEBI" id="CHEBI:82748"/>
        <dbReference type="EC" id="2.1.1.207"/>
    </reaction>
</comment>
<feature type="domain" description="tRNA/rRNA methyltransferase SpoU type" evidence="7">
    <location>
        <begin position="47"/>
        <end position="187"/>
    </location>
</feature>
<comment type="caution">
    <text evidence="6">Lacks conserved residue(s) required for the propagation of feature annotation.</text>
</comment>
<keyword evidence="1 6" id="KW-0963">Cytoplasm</keyword>
<keyword evidence="2 6" id="KW-0489">Methyltransferase</keyword>
<dbReference type="PANTHER" id="PTHR42971:SF1">
    <property type="entry name" value="TRNA (CYTIDINE(34)-2'-O)-METHYLTRANSFERASE"/>
    <property type="match status" value="1"/>
</dbReference>
<comment type="catalytic activity">
    <reaction evidence="6">
        <text>5-carboxymethylaminomethyluridine(34) in tRNA(Leu) + S-adenosyl-L-methionine = 5-carboxymethylaminomethyl-2'-O-methyluridine(34) in tRNA(Leu) + S-adenosyl-L-homocysteine + H(+)</text>
        <dbReference type="Rhea" id="RHEA:43088"/>
        <dbReference type="Rhea" id="RHEA-COMP:10333"/>
        <dbReference type="Rhea" id="RHEA-COMP:10334"/>
        <dbReference type="ChEBI" id="CHEBI:15378"/>
        <dbReference type="ChEBI" id="CHEBI:57856"/>
        <dbReference type="ChEBI" id="CHEBI:59789"/>
        <dbReference type="ChEBI" id="CHEBI:74508"/>
        <dbReference type="ChEBI" id="CHEBI:74511"/>
        <dbReference type="EC" id="2.1.1.207"/>
    </reaction>
</comment>
<dbReference type="InterPro" id="IPR029026">
    <property type="entry name" value="tRNA_m1G_MTases_N"/>
</dbReference>
<dbReference type="GO" id="GO:0141098">
    <property type="term" value="F:tRNA (cytidine(34)-2'-O)-methyltransferase activity"/>
    <property type="evidence" value="ECO:0007669"/>
    <property type="project" value="RHEA"/>
</dbReference>
<dbReference type="GO" id="GO:0141102">
    <property type="term" value="F:tRNA (5-carboxymethylaminomethyluridine(34)-2'-O)-methyltransferase activity"/>
    <property type="evidence" value="ECO:0007669"/>
    <property type="project" value="RHEA"/>
</dbReference>
<reference evidence="8 9" key="1">
    <citation type="submission" date="2016-10" db="EMBL/GenBank/DDBJ databases">
        <title>Description of Gloeomargarita lithophora gen. nov., sp. nov., a thylakoid-bearing basal-branching cyanobacterium with intracellular carbonates, and proposal for Gloeomargaritales ord. nov.</title>
        <authorList>
            <person name="Moreira D."/>
            <person name="Tavera R."/>
            <person name="Benzerara K."/>
            <person name="Skouri-Panet F."/>
            <person name="Couradeau E."/>
            <person name="Gerard E."/>
            <person name="Loussert C."/>
            <person name="Novelo E."/>
            <person name="Zivanovic Y."/>
            <person name="Lopez-Garcia P."/>
        </authorList>
    </citation>
    <scope>NUCLEOTIDE SEQUENCE [LARGE SCALE GENOMIC DNA]</scope>
    <source>
        <strain evidence="8 9">D10</strain>
    </source>
</reference>
<dbReference type="EMBL" id="CP017675">
    <property type="protein sequence ID" value="APB35268.1"/>
    <property type="molecule type" value="Genomic_DNA"/>
</dbReference>
<dbReference type="InterPro" id="IPR029028">
    <property type="entry name" value="Alpha/beta_knot_MTases"/>
</dbReference>
<dbReference type="Proteomes" id="UP000180235">
    <property type="component" value="Chromosome"/>
</dbReference>
<dbReference type="KEGG" id="glt:GlitD10_2923"/>
<name>A0A1J0AH46_9CYAN</name>
<gene>
    <name evidence="8" type="primary">cspR</name>
    <name evidence="8" type="ORF">GlitD10_2923</name>
</gene>
<dbReference type="GO" id="GO:0003723">
    <property type="term" value="F:RNA binding"/>
    <property type="evidence" value="ECO:0007669"/>
    <property type="project" value="InterPro"/>
</dbReference>
<dbReference type="AlphaFoldDB" id="A0A1J0AH46"/>
<sequence>MVMGLGFTEIGLPWAMITIPDVSPKVKITLKMLITGMDDFCATDFPLHVVLVQPQIPPNTGNIARTCAATRTPLHLIGPLGFELSDRYLKRAGLDYWPHVIWRTYPNWQGFVSTNTQSPGRWLAFTSQGQTGLWDFQFQPGDWLFFGSETTGLPDFCLTACHTQLRIPMRSAGVRSLNLSVSVAVGLFEAQRQIAH</sequence>
<dbReference type="SUPFAM" id="SSF75217">
    <property type="entry name" value="alpha/beta knot"/>
    <property type="match status" value="1"/>
</dbReference>
<evidence type="ECO:0000256" key="3">
    <source>
        <dbReference type="ARBA" id="ARBA00022679"/>
    </source>
</evidence>
<evidence type="ECO:0000256" key="1">
    <source>
        <dbReference type="ARBA" id="ARBA00022490"/>
    </source>
</evidence>
<keyword evidence="3 6" id="KW-0808">Transferase</keyword>
<feature type="binding site" evidence="6">
    <location>
        <position position="147"/>
    </location>
    <ligand>
        <name>S-adenosyl-L-methionine</name>
        <dbReference type="ChEBI" id="CHEBI:59789"/>
    </ligand>
</feature>
<comment type="subcellular location">
    <subcellularLocation>
        <location evidence="6">Cytoplasm</location>
    </subcellularLocation>
</comment>
<dbReference type="Gene3D" id="3.40.1280.10">
    <property type="match status" value="1"/>
</dbReference>
<comment type="function">
    <text evidence="6">Could methylate the ribose at the nucleotide 34 wobble position in tRNA.</text>
</comment>
<evidence type="ECO:0000256" key="5">
    <source>
        <dbReference type="ARBA" id="ARBA00022694"/>
    </source>
</evidence>
<dbReference type="EC" id="2.1.1.207" evidence="6"/>
<evidence type="ECO:0000313" key="8">
    <source>
        <dbReference type="EMBL" id="APB35268.1"/>
    </source>
</evidence>
<protein>
    <recommendedName>
        <fullName evidence="6">Putative tRNA (cytidine(34)-2'-O)-methyltransferase</fullName>
        <ecNumber evidence="6">2.1.1.207</ecNumber>
    </recommendedName>
    <alternativeName>
        <fullName evidence="6">tRNA (cytidine/uridine-2'-O-)-methyltransferase</fullName>
    </alternativeName>
</protein>
<comment type="similarity">
    <text evidence="6">Belongs to the class IV-like SAM-binding methyltransferase superfamily. RNA methyltransferase TrmH family. TrmL subfamily.</text>
</comment>
<dbReference type="PANTHER" id="PTHR42971">
    <property type="entry name" value="TRNA (CYTIDINE(34)-2'-O)-METHYLTRANSFERASE"/>
    <property type="match status" value="1"/>
</dbReference>
<dbReference type="GO" id="GO:0042802">
    <property type="term" value="F:identical protein binding"/>
    <property type="evidence" value="ECO:0007669"/>
    <property type="project" value="UniProtKB-ARBA"/>
</dbReference>
<dbReference type="InterPro" id="IPR001537">
    <property type="entry name" value="SpoU_MeTrfase"/>
</dbReference>
<feature type="binding site" evidence="6">
    <location>
        <position position="176"/>
    </location>
    <ligand>
        <name>S-adenosyl-L-methionine</name>
        <dbReference type="ChEBI" id="CHEBI:59789"/>
    </ligand>
</feature>
<evidence type="ECO:0000313" key="9">
    <source>
        <dbReference type="Proteomes" id="UP000180235"/>
    </source>
</evidence>
<dbReference type="InterPro" id="IPR016914">
    <property type="entry name" value="TrmL"/>
</dbReference>
<dbReference type="STRING" id="1188229.GlitD10_2923"/>
<evidence type="ECO:0000256" key="2">
    <source>
        <dbReference type="ARBA" id="ARBA00022603"/>
    </source>
</evidence>
<feature type="binding site" evidence="6">
    <location>
        <position position="167"/>
    </location>
    <ligand>
        <name>S-adenosyl-L-methionine</name>
        <dbReference type="ChEBI" id="CHEBI:59789"/>
    </ligand>
</feature>